<organism evidence="2 3">
    <name type="scientific">Nelumbo nucifera</name>
    <name type="common">Sacred lotus</name>
    <dbReference type="NCBI Taxonomy" id="4432"/>
    <lineage>
        <taxon>Eukaryota</taxon>
        <taxon>Viridiplantae</taxon>
        <taxon>Streptophyta</taxon>
        <taxon>Embryophyta</taxon>
        <taxon>Tracheophyta</taxon>
        <taxon>Spermatophyta</taxon>
        <taxon>Magnoliopsida</taxon>
        <taxon>Proteales</taxon>
        <taxon>Nelumbonaceae</taxon>
        <taxon>Nelumbo</taxon>
    </lineage>
</organism>
<feature type="region of interest" description="Disordered" evidence="1">
    <location>
        <begin position="1"/>
        <end position="42"/>
    </location>
</feature>
<dbReference type="AlphaFoldDB" id="A0A822Z6V0"/>
<evidence type="ECO:0000256" key="1">
    <source>
        <dbReference type="SAM" id="MobiDB-lite"/>
    </source>
</evidence>
<evidence type="ECO:0000313" key="2">
    <source>
        <dbReference type="EMBL" id="DAD39175.1"/>
    </source>
</evidence>
<gene>
    <name evidence="2" type="ORF">HUJ06_013498</name>
</gene>
<proteinExistence type="predicted"/>
<dbReference type="EMBL" id="DUZY01000005">
    <property type="protein sequence ID" value="DAD39175.1"/>
    <property type="molecule type" value="Genomic_DNA"/>
</dbReference>
<accession>A0A822Z6V0</accession>
<comment type="caution">
    <text evidence="2">The sequence shown here is derived from an EMBL/GenBank/DDBJ whole genome shotgun (WGS) entry which is preliminary data.</text>
</comment>
<keyword evidence="3" id="KW-1185">Reference proteome</keyword>
<reference evidence="2 3" key="1">
    <citation type="journal article" date="2020" name="Mol. Biol. Evol.">
        <title>Distinct Expression and Methylation Patterns for Genes with Different Fates following a Single Whole-Genome Duplication in Flowering Plants.</title>
        <authorList>
            <person name="Shi T."/>
            <person name="Rahmani R.S."/>
            <person name="Gugger P.F."/>
            <person name="Wang M."/>
            <person name="Li H."/>
            <person name="Zhang Y."/>
            <person name="Li Z."/>
            <person name="Wang Q."/>
            <person name="Van de Peer Y."/>
            <person name="Marchal K."/>
            <person name="Chen J."/>
        </authorList>
    </citation>
    <scope>NUCLEOTIDE SEQUENCE [LARGE SCALE GENOMIC DNA]</scope>
    <source>
        <tissue evidence="2">Leaf</tissue>
    </source>
</reference>
<name>A0A822Z6V0_NELNU</name>
<feature type="compositionally biased region" description="Low complexity" evidence="1">
    <location>
        <begin position="8"/>
        <end position="29"/>
    </location>
</feature>
<protein>
    <submittedName>
        <fullName evidence="2">Uncharacterized protein</fullName>
    </submittedName>
</protein>
<sequence>MASYNVDLPPSSLESLLTPSTAPTSSSSPSPSPSIVEPANLPMTPPIPPLTFIHPMVTHSNNDIQKPKLYAISKYPIPSDVEPTCFTNANKDAPWNSTMVDEFNALMAN</sequence>
<evidence type="ECO:0000313" key="3">
    <source>
        <dbReference type="Proteomes" id="UP000607653"/>
    </source>
</evidence>
<dbReference type="Proteomes" id="UP000607653">
    <property type="component" value="Unassembled WGS sequence"/>
</dbReference>